<gene>
    <name evidence="1" type="ORF">EMWEY_00057000</name>
</gene>
<dbReference type="AlphaFoldDB" id="U6MA28"/>
<dbReference type="Proteomes" id="UP000030763">
    <property type="component" value="Unassembled WGS sequence"/>
</dbReference>
<evidence type="ECO:0000313" key="2">
    <source>
        <dbReference type="Proteomes" id="UP000030763"/>
    </source>
</evidence>
<accession>U6MA28</accession>
<sequence>MTHRLPASSTFWPMLGSLPQERRFIAPHVMPLVVFPSGTSAEWAASYVAPNEWGGNKTNSTTAGELFMKSAPAVGDDLCVTVIAALLMKSAPSVGDDLCVTVIAVPGNGRFS</sequence>
<name>U6MA28_EIMMA</name>
<reference evidence="1" key="2">
    <citation type="submission" date="2013-10" db="EMBL/GenBank/DDBJ databases">
        <authorList>
            <person name="Aslett M."/>
        </authorList>
    </citation>
    <scope>NUCLEOTIDE SEQUENCE [LARGE SCALE GENOMIC DNA]</scope>
    <source>
        <strain evidence="1">Weybridge</strain>
    </source>
</reference>
<dbReference type="GeneID" id="25339686"/>
<dbReference type="RefSeq" id="XP_013335997.1">
    <property type="nucleotide sequence ID" value="XM_013480543.1"/>
</dbReference>
<protein>
    <submittedName>
        <fullName evidence="1">Uncharacterized protein</fullName>
    </submittedName>
</protein>
<proteinExistence type="predicted"/>
<dbReference type="EMBL" id="HG720317">
    <property type="protein sequence ID" value="CDJ59349.1"/>
    <property type="molecule type" value="Genomic_DNA"/>
</dbReference>
<reference evidence="1" key="1">
    <citation type="submission" date="2013-10" db="EMBL/GenBank/DDBJ databases">
        <title>Genomic analysis of the causative agents of coccidiosis in chickens.</title>
        <authorList>
            <person name="Reid A.J."/>
            <person name="Blake D."/>
            <person name="Billington K."/>
            <person name="Browne H."/>
            <person name="Dunn M."/>
            <person name="Hung S."/>
            <person name="Kawahara F."/>
            <person name="Miranda-Saavedra D."/>
            <person name="Mourier T."/>
            <person name="Nagra H."/>
            <person name="Otto T.D."/>
            <person name="Rawlings N."/>
            <person name="Sanchez A."/>
            <person name="Sanders M."/>
            <person name="Subramaniam C."/>
            <person name="Tay Y."/>
            <person name="Dear P."/>
            <person name="Doerig C."/>
            <person name="Gruber A."/>
            <person name="Parkinson J."/>
            <person name="Shirley M."/>
            <person name="Wan K.L."/>
            <person name="Berriman M."/>
            <person name="Tomley F."/>
            <person name="Pain A."/>
        </authorList>
    </citation>
    <scope>NUCLEOTIDE SEQUENCE [LARGE SCALE GENOMIC DNA]</scope>
    <source>
        <strain evidence="1">Weybridge</strain>
    </source>
</reference>
<evidence type="ECO:0000313" key="1">
    <source>
        <dbReference type="EMBL" id="CDJ59349.1"/>
    </source>
</evidence>
<organism evidence="1 2">
    <name type="scientific">Eimeria maxima</name>
    <name type="common">Coccidian parasite</name>
    <dbReference type="NCBI Taxonomy" id="5804"/>
    <lineage>
        <taxon>Eukaryota</taxon>
        <taxon>Sar</taxon>
        <taxon>Alveolata</taxon>
        <taxon>Apicomplexa</taxon>
        <taxon>Conoidasida</taxon>
        <taxon>Coccidia</taxon>
        <taxon>Eucoccidiorida</taxon>
        <taxon>Eimeriorina</taxon>
        <taxon>Eimeriidae</taxon>
        <taxon>Eimeria</taxon>
    </lineage>
</organism>
<keyword evidence="2" id="KW-1185">Reference proteome</keyword>
<dbReference type="VEuPathDB" id="ToxoDB:EMWEY_00057000"/>